<sequence>MIAPTLFTLALVAAAPETASGPRPGLYVERTADGSPACLDDDANRFDLHLAPNGEPPHARSRNVGNLGIRISDVSGRFILRASSNPWLFGGGTAFTVGVERDGVLDSQLTGELVVELAAGQGGDLRLVTGRYDPAGRRGNGRPGEVRVFAEAGADADGRALRPFSYCPD</sequence>
<protein>
    <submittedName>
        <fullName evidence="1">Uncharacterized protein</fullName>
    </submittedName>
</protein>
<dbReference type="RefSeq" id="WP_143742874.1">
    <property type="nucleotide sequence ID" value="NZ_RBIM01000001.1"/>
</dbReference>
<name>A0A495DLY9_9PROT</name>
<dbReference type="AlphaFoldDB" id="A0A495DLY9"/>
<evidence type="ECO:0000313" key="2">
    <source>
        <dbReference type="Proteomes" id="UP000273675"/>
    </source>
</evidence>
<reference evidence="1 2" key="1">
    <citation type="submission" date="2018-10" db="EMBL/GenBank/DDBJ databases">
        <title>Genomic Encyclopedia of Type Strains, Phase IV (KMG-IV): sequencing the most valuable type-strain genomes for metagenomic binning, comparative biology and taxonomic classification.</title>
        <authorList>
            <person name="Goeker M."/>
        </authorList>
    </citation>
    <scope>NUCLEOTIDE SEQUENCE [LARGE SCALE GENOMIC DNA]</scope>
    <source>
        <strain evidence="1 2">DSM 4734</strain>
    </source>
</reference>
<organism evidence="1 2">
    <name type="scientific">Maricaulis maris</name>
    <dbReference type="NCBI Taxonomy" id="74318"/>
    <lineage>
        <taxon>Bacteria</taxon>
        <taxon>Pseudomonadati</taxon>
        <taxon>Pseudomonadota</taxon>
        <taxon>Alphaproteobacteria</taxon>
        <taxon>Maricaulales</taxon>
        <taxon>Maricaulaceae</taxon>
        <taxon>Maricaulis</taxon>
    </lineage>
</organism>
<dbReference type="EMBL" id="RBIM01000001">
    <property type="protein sequence ID" value="RKR03933.1"/>
    <property type="molecule type" value="Genomic_DNA"/>
</dbReference>
<comment type="caution">
    <text evidence="1">The sequence shown here is derived from an EMBL/GenBank/DDBJ whole genome shotgun (WGS) entry which is preliminary data.</text>
</comment>
<dbReference type="Proteomes" id="UP000273675">
    <property type="component" value="Unassembled WGS sequence"/>
</dbReference>
<gene>
    <name evidence="1" type="ORF">C7435_0376</name>
</gene>
<evidence type="ECO:0000313" key="1">
    <source>
        <dbReference type="EMBL" id="RKR03933.1"/>
    </source>
</evidence>
<accession>A0A495DLY9</accession>
<dbReference type="OrthoDB" id="7634376at2"/>
<proteinExistence type="predicted"/>